<accession>A0ABV8F9N0</accession>
<dbReference type="RefSeq" id="WP_362780157.1">
    <property type="nucleotide sequence ID" value="NZ_JBHSBC010000046.1"/>
</dbReference>
<dbReference type="Gene3D" id="3.90.1750.20">
    <property type="entry name" value="Putative Large Serine Recombinase, Chain B, Domain 2"/>
    <property type="match status" value="1"/>
</dbReference>
<dbReference type="Proteomes" id="UP001595698">
    <property type="component" value="Unassembled WGS sequence"/>
</dbReference>
<proteinExistence type="predicted"/>
<reference evidence="3" key="1">
    <citation type="journal article" date="2019" name="Int. J. Syst. Evol. Microbiol.">
        <title>The Global Catalogue of Microorganisms (GCM) 10K type strain sequencing project: providing services to taxonomists for standard genome sequencing and annotation.</title>
        <authorList>
            <consortium name="The Broad Institute Genomics Platform"/>
            <consortium name="The Broad Institute Genome Sequencing Center for Infectious Disease"/>
            <person name="Wu L."/>
            <person name="Ma J."/>
        </authorList>
    </citation>
    <scope>NUCLEOTIDE SEQUENCE [LARGE SCALE GENOMIC DNA]</scope>
    <source>
        <strain evidence="3">TBRC 7912</strain>
    </source>
</reference>
<dbReference type="PANTHER" id="PTHR30461">
    <property type="entry name" value="DNA-INVERTASE FROM LAMBDOID PROPHAGE"/>
    <property type="match status" value="1"/>
</dbReference>
<dbReference type="Pfam" id="PF07508">
    <property type="entry name" value="Recombinase"/>
    <property type="match status" value="1"/>
</dbReference>
<evidence type="ECO:0000313" key="2">
    <source>
        <dbReference type="EMBL" id="MFC3985394.1"/>
    </source>
</evidence>
<dbReference type="PANTHER" id="PTHR30461:SF23">
    <property type="entry name" value="DNA RECOMBINASE-RELATED"/>
    <property type="match status" value="1"/>
</dbReference>
<dbReference type="SUPFAM" id="SSF53041">
    <property type="entry name" value="Resolvase-like"/>
    <property type="match status" value="1"/>
</dbReference>
<keyword evidence="3" id="KW-1185">Reference proteome</keyword>
<dbReference type="InterPro" id="IPR006119">
    <property type="entry name" value="Resolv_N"/>
</dbReference>
<name>A0ABV8F9N0_9ACTN</name>
<dbReference type="InterPro" id="IPR011109">
    <property type="entry name" value="DNA_bind_recombinase_dom"/>
</dbReference>
<organism evidence="2 3">
    <name type="scientific">Streptosporangium jomthongense</name>
    <dbReference type="NCBI Taxonomy" id="1193683"/>
    <lineage>
        <taxon>Bacteria</taxon>
        <taxon>Bacillati</taxon>
        <taxon>Actinomycetota</taxon>
        <taxon>Actinomycetes</taxon>
        <taxon>Streptosporangiales</taxon>
        <taxon>Streptosporangiaceae</taxon>
        <taxon>Streptosporangium</taxon>
    </lineage>
</organism>
<dbReference type="CDD" id="cd00338">
    <property type="entry name" value="Ser_Recombinase"/>
    <property type="match status" value="1"/>
</dbReference>
<evidence type="ECO:0000313" key="3">
    <source>
        <dbReference type="Proteomes" id="UP001595698"/>
    </source>
</evidence>
<evidence type="ECO:0000259" key="1">
    <source>
        <dbReference type="PROSITE" id="PS51737"/>
    </source>
</evidence>
<feature type="domain" description="Recombinase" evidence="1">
    <location>
        <begin position="188"/>
        <end position="310"/>
    </location>
</feature>
<dbReference type="PROSITE" id="PS51737">
    <property type="entry name" value="RECOMBINASE_DNA_BIND"/>
    <property type="match status" value="1"/>
</dbReference>
<dbReference type="InterPro" id="IPR036162">
    <property type="entry name" value="Resolvase-like_N_sf"/>
</dbReference>
<dbReference type="SMART" id="SM00857">
    <property type="entry name" value="Resolvase"/>
    <property type="match status" value="1"/>
</dbReference>
<dbReference type="EMBL" id="JBHSBC010000046">
    <property type="protein sequence ID" value="MFC3985394.1"/>
    <property type="molecule type" value="Genomic_DNA"/>
</dbReference>
<dbReference type="InterPro" id="IPR038109">
    <property type="entry name" value="DNA_bind_recomb_sf"/>
</dbReference>
<protein>
    <submittedName>
        <fullName evidence="2">Recombinase family protein</fullName>
    </submittedName>
</protein>
<dbReference type="Pfam" id="PF00239">
    <property type="entry name" value="Resolvase"/>
    <property type="match status" value="1"/>
</dbReference>
<comment type="caution">
    <text evidence="2">The sequence shown here is derived from an EMBL/GenBank/DDBJ whole genome shotgun (WGS) entry which is preliminary data.</text>
</comment>
<dbReference type="InterPro" id="IPR050639">
    <property type="entry name" value="SSR_resolvase"/>
</dbReference>
<sequence length="519" mass="58814">MLETTARATVDYCRISFDKRGAAEGVATQHLENEISAEELDLTIARSYVDNDKSAYSGVERPQYAQLLKDMKAGTVGVIIIRHADRLHRSVDEVSAFIKVARAHKVKLYSGMRGSFYNLEKAAGRKDLINDTVDAEYESEHRGERVSDARKRQARNGVYGGGIRPYGWGVDTGRVRSVCVNPQAPVSERIYEDRPVLDMTQHRPNEVAEIRRWAKDLLTGVSIRHILADLAARKVPTVAQTDGLTRHRNGKEVKHNGWSSSTIHYVLTNPRVAGHTVHQGKIIKRNAYPAIIPEDQRQALIDLLSDPSRRTMRGNTPKWLGSLIYECGICNNGAVMSVRYIHERPAYTCRDKNHIVHWVERTDAYITSTIVERLSHDDVVDLLPKEEEQTEGLTELREELVMLDANRRKIAARNALGQMDDEEWESAREVIERRTAEIWEKLRGSAAESPLEPFVSSSDVRRTWKEMHLGRQREVLKLLMRVKLLPIGRGRRQVDIRDYIVITPAMPDAPTTQASPIAA</sequence>
<dbReference type="Gene3D" id="3.40.50.1390">
    <property type="entry name" value="Resolvase, N-terminal catalytic domain"/>
    <property type="match status" value="1"/>
</dbReference>
<gene>
    <name evidence="2" type="ORF">ACFOYY_35055</name>
</gene>